<protein>
    <recommendedName>
        <fullName evidence="11">Transporter</fullName>
    </recommendedName>
</protein>
<keyword evidence="3" id="KW-0813">Transport</keyword>
<comment type="caution">
    <text evidence="9">The sequence shown here is derived from an EMBL/GenBank/DDBJ whole genome shotgun (WGS) entry which is preliminary data.</text>
</comment>
<comment type="subcellular location">
    <subcellularLocation>
        <location evidence="1">Cell membrane</location>
        <topology evidence="1">Multi-pass membrane protein</topology>
    </subcellularLocation>
</comment>
<dbReference type="GO" id="GO:0055085">
    <property type="term" value="P:transmembrane transport"/>
    <property type="evidence" value="ECO:0007669"/>
    <property type="project" value="InterPro"/>
</dbReference>
<gene>
    <name evidence="9" type="ORF">C7444_101371</name>
</gene>
<organism evidence="9 10">
    <name type="scientific">Sphaerotilus hippei</name>
    <dbReference type="NCBI Taxonomy" id="744406"/>
    <lineage>
        <taxon>Bacteria</taxon>
        <taxon>Pseudomonadati</taxon>
        <taxon>Pseudomonadota</taxon>
        <taxon>Betaproteobacteria</taxon>
        <taxon>Burkholderiales</taxon>
        <taxon>Sphaerotilaceae</taxon>
        <taxon>Sphaerotilus</taxon>
    </lineage>
</organism>
<dbReference type="Gene3D" id="1.20.1530.20">
    <property type="match status" value="1"/>
</dbReference>
<dbReference type="RefSeq" id="WP_110399097.1">
    <property type="nucleotide sequence ID" value="NZ_QJJS01000001.1"/>
</dbReference>
<evidence type="ECO:0000256" key="1">
    <source>
        <dbReference type="ARBA" id="ARBA00004651"/>
    </source>
</evidence>
<dbReference type="Pfam" id="PF03547">
    <property type="entry name" value="Mem_trans"/>
    <property type="match status" value="1"/>
</dbReference>
<keyword evidence="6 8" id="KW-1133">Transmembrane helix</keyword>
<feature type="transmembrane region" description="Helical" evidence="8">
    <location>
        <begin position="176"/>
        <end position="194"/>
    </location>
</feature>
<keyword evidence="10" id="KW-1185">Reference proteome</keyword>
<feature type="transmembrane region" description="Helical" evidence="8">
    <location>
        <begin position="298"/>
        <end position="317"/>
    </location>
</feature>
<dbReference type="InterPro" id="IPR004776">
    <property type="entry name" value="Mem_transp_PIN-like"/>
</dbReference>
<reference evidence="9 10" key="1">
    <citation type="submission" date="2018-05" db="EMBL/GenBank/DDBJ databases">
        <title>Genomic Encyclopedia of Type Strains, Phase IV (KMG-IV): sequencing the most valuable type-strain genomes for metagenomic binning, comparative biology and taxonomic classification.</title>
        <authorList>
            <person name="Goeker M."/>
        </authorList>
    </citation>
    <scope>NUCLEOTIDE SEQUENCE [LARGE SCALE GENOMIC DNA]</scope>
    <source>
        <strain evidence="9 10">DSM 566</strain>
    </source>
</reference>
<dbReference type="PANTHER" id="PTHR36838:SF1">
    <property type="entry name" value="SLR1864 PROTEIN"/>
    <property type="match status" value="1"/>
</dbReference>
<comment type="similarity">
    <text evidence="2">Belongs to the auxin efflux carrier (TC 2.A.69) family.</text>
</comment>
<dbReference type="EMBL" id="QJJS01000001">
    <property type="protein sequence ID" value="PXW99541.1"/>
    <property type="molecule type" value="Genomic_DNA"/>
</dbReference>
<proteinExistence type="inferred from homology"/>
<dbReference type="InterPro" id="IPR038770">
    <property type="entry name" value="Na+/solute_symporter_sf"/>
</dbReference>
<evidence type="ECO:0000256" key="3">
    <source>
        <dbReference type="ARBA" id="ARBA00022448"/>
    </source>
</evidence>
<name>A0A318H709_9BURK</name>
<accession>A0A318H709</accession>
<evidence type="ECO:0000256" key="8">
    <source>
        <dbReference type="SAM" id="Phobius"/>
    </source>
</evidence>
<feature type="transmembrane region" description="Helical" evidence="8">
    <location>
        <begin position="67"/>
        <end position="85"/>
    </location>
</feature>
<evidence type="ECO:0008006" key="11">
    <source>
        <dbReference type="Google" id="ProtNLM"/>
    </source>
</evidence>
<keyword evidence="4" id="KW-1003">Cell membrane</keyword>
<evidence type="ECO:0000256" key="7">
    <source>
        <dbReference type="ARBA" id="ARBA00023136"/>
    </source>
</evidence>
<dbReference type="AlphaFoldDB" id="A0A318H709"/>
<feature type="transmembrane region" description="Helical" evidence="8">
    <location>
        <begin position="206"/>
        <end position="225"/>
    </location>
</feature>
<dbReference type="Proteomes" id="UP000247811">
    <property type="component" value="Unassembled WGS sequence"/>
</dbReference>
<feature type="transmembrane region" description="Helical" evidence="8">
    <location>
        <begin position="237"/>
        <end position="261"/>
    </location>
</feature>
<evidence type="ECO:0000256" key="5">
    <source>
        <dbReference type="ARBA" id="ARBA00022692"/>
    </source>
</evidence>
<feature type="transmembrane region" description="Helical" evidence="8">
    <location>
        <begin position="6"/>
        <end position="24"/>
    </location>
</feature>
<evidence type="ECO:0000256" key="2">
    <source>
        <dbReference type="ARBA" id="ARBA00010145"/>
    </source>
</evidence>
<keyword evidence="5 8" id="KW-0812">Transmembrane</keyword>
<feature type="transmembrane region" description="Helical" evidence="8">
    <location>
        <begin position="267"/>
        <end position="286"/>
    </location>
</feature>
<keyword evidence="7 8" id="KW-0472">Membrane</keyword>
<dbReference type="GO" id="GO:0005886">
    <property type="term" value="C:plasma membrane"/>
    <property type="evidence" value="ECO:0007669"/>
    <property type="project" value="UniProtKB-SubCell"/>
</dbReference>
<evidence type="ECO:0000313" key="9">
    <source>
        <dbReference type="EMBL" id="PXW99541.1"/>
    </source>
</evidence>
<evidence type="ECO:0000313" key="10">
    <source>
        <dbReference type="Proteomes" id="UP000247811"/>
    </source>
</evidence>
<sequence length="323" mass="34270">MSIDVLFKLLGLFTVIVIGWGASRAGVFRSPDASKVLSNAAFLVFGPALLFRTTARMDFAAPPVQMLIAFFAPALLWMAVVRWVARRRRPAHPARPAVLAVTLGFGNSVQLGIPMAATVFGDAGLQLHLAIVSLHALLLLSLGTAWAELDVAHARAQAQGRRPTLGRTLLTTARHALIHPVVLPVLLGLGWNALALPLPVLLDDGLQLLGQGMVPLCLLLIGVALDEYGLRDGWRGALATSVLKLFVMPAFIGAVAVGLFGLSGLPLSVVVLAAALPVGSNPLLFAHRYGTMEARTTATIVLSTAAYVLAAPFWLWVLGQWAR</sequence>
<feature type="transmembrane region" description="Helical" evidence="8">
    <location>
        <begin position="127"/>
        <end position="147"/>
    </location>
</feature>
<evidence type="ECO:0000256" key="4">
    <source>
        <dbReference type="ARBA" id="ARBA00022475"/>
    </source>
</evidence>
<evidence type="ECO:0000256" key="6">
    <source>
        <dbReference type="ARBA" id="ARBA00022989"/>
    </source>
</evidence>
<dbReference type="OrthoDB" id="8683688at2"/>
<dbReference type="PANTHER" id="PTHR36838">
    <property type="entry name" value="AUXIN EFFLUX CARRIER FAMILY PROTEIN"/>
    <property type="match status" value="1"/>
</dbReference>
<feature type="transmembrane region" description="Helical" evidence="8">
    <location>
        <begin position="97"/>
        <end position="121"/>
    </location>
</feature>